<feature type="compositionally biased region" description="Gly residues" evidence="2">
    <location>
        <begin position="688"/>
        <end position="698"/>
    </location>
</feature>
<feature type="region of interest" description="Disordered" evidence="2">
    <location>
        <begin position="1"/>
        <end position="180"/>
    </location>
</feature>
<protein>
    <submittedName>
        <fullName evidence="3">Uncharacterized protein DUF349</fullName>
    </submittedName>
</protein>
<feature type="compositionally biased region" description="Polar residues" evidence="2">
    <location>
        <begin position="1"/>
        <end position="15"/>
    </location>
</feature>
<reference evidence="3 4" key="1">
    <citation type="submission" date="2018-03" db="EMBL/GenBank/DDBJ databases">
        <title>Genomic Encyclopedia of Archaeal and Bacterial Type Strains, Phase II (KMG-II): from individual species to whole genera.</title>
        <authorList>
            <person name="Goeker M."/>
        </authorList>
    </citation>
    <scope>NUCLEOTIDE SEQUENCE [LARGE SCALE GENOMIC DNA]</scope>
    <source>
        <strain evidence="3 4">DSM 28354</strain>
    </source>
</reference>
<feature type="coiled-coil region" evidence="1">
    <location>
        <begin position="754"/>
        <end position="781"/>
    </location>
</feature>
<comment type="caution">
    <text evidence="3">The sequence shown here is derived from an EMBL/GenBank/DDBJ whole genome shotgun (WGS) entry which is preliminary data.</text>
</comment>
<evidence type="ECO:0000313" key="3">
    <source>
        <dbReference type="EMBL" id="PRY35418.1"/>
    </source>
</evidence>
<dbReference type="EMBL" id="PVTE01000014">
    <property type="protein sequence ID" value="PRY35418.1"/>
    <property type="molecule type" value="Genomic_DNA"/>
</dbReference>
<feature type="compositionally biased region" description="Basic and acidic residues" evidence="2">
    <location>
        <begin position="699"/>
        <end position="715"/>
    </location>
</feature>
<accession>A0A2T0SPT4</accession>
<dbReference type="OrthoDB" id="5422202at2"/>
<gene>
    <name evidence="3" type="ORF">CLV58_1142</name>
</gene>
<proteinExistence type="predicted"/>
<sequence length="787" mass="87402">MANQEQEINQPSENATPAPDTLAVHTSDETNATSLPAASSDAAETPSASTAPVEAPAAPVAADAAADQPADESVSTPEATSDAAASAETPATTELSPAEAIAVAAPAELPSVESPGVDAPSVESPGVDAPSVESPSAETAEVAASGVADAVPADEISTEYANVAETEEADEAHAEPAADYSQFSRQDFVQLLETQLALVSKPEVTPGDFKKADLVLKESKPPFDQMKRAEREAALQAYVAETGSEDGFAFKQDDVVQQYEELYKQIKSLKNTYFQNLDKAKDGNFAAKTDLLTRLRELVETDESNAGDPKTSWNEFKKIQDEWKAAGNMNSPHNATLWATYHALVDRYYSNRNIYFELKDLDRKRNVGLKTDVIEKVEAMVKASEENAVTRQVIDEANALFEEYKHIGPAPKAEQEVLWGRMKAALDVLYDKRRGQTNEQRKESAQLYEEKSAIYEELVPMTSFTSSSINDWNDRTKAVMALQDRWNAIKGPMPREEGKELSKKFWAALKTFFHNKGEFFKQLESKREENLRQKTELCERVESILASGEESPEMTQMVIDLQRQWKNIGQVPEKQKNSIFDRFKAACDAFFNKKRSKNQDTDREFEANLAKKIALIERIEAAATENADLSQLNEFKKEWNEIGFVPKKDMQTTQKRYINAVNALVGATGKIPAKDKERIMQQSEAEMGRGGARSGGSRGGRDRDRGDYGRNEYSRGDYGASTGNKRESDIRRRMTGIENDIATYRNNIEFFARSKNADKLRADIDQKIAEAEKQLDSLRQELRAAQE</sequence>
<dbReference type="Proteomes" id="UP000238375">
    <property type="component" value="Unassembled WGS sequence"/>
</dbReference>
<dbReference type="InterPro" id="IPR007139">
    <property type="entry name" value="DUF349"/>
</dbReference>
<evidence type="ECO:0000256" key="2">
    <source>
        <dbReference type="SAM" id="MobiDB-lite"/>
    </source>
</evidence>
<evidence type="ECO:0000313" key="4">
    <source>
        <dbReference type="Proteomes" id="UP000238375"/>
    </source>
</evidence>
<evidence type="ECO:0000256" key="1">
    <source>
        <dbReference type="SAM" id="Coils"/>
    </source>
</evidence>
<feature type="region of interest" description="Disordered" evidence="2">
    <location>
        <begin position="682"/>
        <end position="731"/>
    </location>
</feature>
<organism evidence="3 4">
    <name type="scientific">Spirosoma oryzae</name>
    <dbReference type="NCBI Taxonomy" id="1469603"/>
    <lineage>
        <taxon>Bacteria</taxon>
        <taxon>Pseudomonadati</taxon>
        <taxon>Bacteroidota</taxon>
        <taxon>Cytophagia</taxon>
        <taxon>Cytophagales</taxon>
        <taxon>Cytophagaceae</taxon>
        <taxon>Spirosoma</taxon>
    </lineage>
</organism>
<name>A0A2T0SPT4_9BACT</name>
<dbReference type="RefSeq" id="WP_106138940.1">
    <property type="nucleotide sequence ID" value="NZ_PVTE01000014.1"/>
</dbReference>
<feature type="compositionally biased region" description="Low complexity" evidence="2">
    <location>
        <begin position="45"/>
        <end position="111"/>
    </location>
</feature>
<dbReference type="AlphaFoldDB" id="A0A2T0SPT4"/>
<keyword evidence="1" id="KW-0175">Coiled coil</keyword>
<dbReference type="Pfam" id="PF03993">
    <property type="entry name" value="DUF349"/>
    <property type="match status" value="5"/>
</dbReference>
<keyword evidence="4" id="KW-1185">Reference proteome</keyword>